<reference evidence="1" key="1">
    <citation type="submission" date="2023-06" db="EMBL/GenBank/DDBJ databases">
        <title>Genomic analysis of the entomopathogenic nematode Steinernema hermaphroditum.</title>
        <authorList>
            <person name="Schwarz E.M."/>
            <person name="Heppert J.K."/>
            <person name="Baniya A."/>
            <person name="Schwartz H.T."/>
            <person name="Tan C.-H."/>
            <person name="Antoshechkin I."/>
            <person name="Sternberg P.W."/>
            <person name="Goodrich-Blair H."/>
            <person name="Dillman A.R."/>
        </authorList>
    </citation>
    <scope>NUCLEOTIDE SEQUENCE</scope>
    <source>
        <strain evidence="1">PS9179</strain>
        <tissue evidence="1">Whole animal</tissue>
    </source>
</reference>
<accession>A0AA39GYR1</accession>
<dbReference type="EMBL" id="JAUCMV010000005">
    <property type="protein sequence ID" value="KAK0396030.1"/>
    <property type="molecule type" value="Genomic_DNA"/>
</dbReference>
<dbReference type="SUPFAM" id="SSF50978">
    <property type="entry name" value="WD40 repeat-like"/>
    <property type="match status" value="1"/>
</dbReference>
<dbReference type="InterPro" id="IPR036322">
    <property type="entry name" value="WD40_repeat_dom_sf"/>
</dbReference>
<sequence length="320" mass="36518">MPKKDKKENYETTKLYNEIIASGGLFRIRCPSIGVPFTRGCAHQWQPLTTVEALNRIILEIWKFSNLLQPSVTNAPFDAKEDRRFILRYKKDQLALASGYALFTKINGGRKDEQRFHTFVNLIIDINIKEDGSLLIAFDNGELMVNDSGSVTAQSITRIPHSLSRPVKTTLLANDNVLSISDKGDIYICFNHSPRYSYLDERSELADLQLMELIGGNFAIFDLRLQKLFVFQWSSVAPFYITAMHEFKEECTTVDCCARGDVLYSLTQDGLISEWNLISSRRMIRKALYRTSLPNCLQILIADDKRFVIHTATKLAFLVV</sequence>
<protein>
    <submittedName>
        <fullName evidence="1">Uncharacterized protein</fullName>
    </submittedName>
</protein>
<gene>
    <name evidence="1" type="ORF">QR680_001534</name>
</gene>
<dbReference type="Proteomes" id="UP001175271">
    <property type="component" value="Unassembled WGS sequence"/>
</dbReference>
<keyword evidence="2" id="KW-1185">Reference proteome</keyword>
<name>A0AA39GYR1_9BILA</name>
<comment type="caution">
    <text evidence="1">The sequence shown here is derived from an EMBL/GenBank/DDBJ whole genome shotgun (WGS) entry which is preliminary data.</text>
</comment>
<evidence type="ECO:0000313" key="1">
    <source>
        <dbReference type="EMBL" id="KAK0396030.1"/>
    </source>
</evidence>
<evidence type="ECO:0000313" key="2">
    <source>
        <dbReference type="Proteomes" id="UP001175271"/>
    </source>
</evidence>
<proteinExistence type="predicted"/>
<dbReference type="AlphaFoldDB" id="A0AA39GYR1"/>
<organism evidence="1 2">
    <name type="scientific">Steinernema hermaphroditum</name>
    <dbReference type="NCBI Taxonomy" id="289476"/>
    <lineage>
        <taxon>Eukaryota</taxon>
        <taxon>Metazoa</taxon>
        <taxon>Ecdysozoa</taxon>
        <taxon>Nematoda</taxon>
        <taxon>Chromadorea</taxon>
        <taxon>Rhabditida</taxon>
        <taxon>Tylenchina</taxon>
        <taxon>Panagrolaimomorpha</taxon>
        <taxon>Strongyloidoidea</taxon>
        <taxon>Steinernematidae</taxon>
        <taxon>Steinernema</taxon>
    </lineage>
</organism>